<feature type="active site" evidence="5">
    <location>
        <position position="201"/>
    </location>
</feature>
<dbReference type="SMART" id="SM00827">
    <property type="entry name" value="PKS_AT"/>
    <property type="match status" value="1"/>
</dbReference>
<dbReference type="PANTHER" id="PTHR42681">
    <property type="entry name" value="MALONYL-COA-ACYL CARRIER PROTEIN TRANSACYLASE, MITOCHONDRIAL"/>
    <property type="match status" value="1"/>
</dbReference>
<keyword evidence="8" id="KW-1185">Reference proteome</keyword>
<organism evidence="7 8">
    <name type="scientific">Sporolactobacillus putidus</name>
    <dbReference type="NCBI Taxonomy" id="492735"/>
    <lineage>
        <taxon>Bacteria</taxon>
        <taxon>Bacillati</taxon>
        <taxon>Bacillota</taxon>
        <taxon>Bacilli</taxon>
        <taxon>Bacillales</taxon>
        <taxon>Sporolactobacillaceae</taxon>
        <taxon>Sporolactobacillus</taxon>
    </lineage>
</organism>
<name>A0A917RY18_9BACL</name>
<comment type="catalytic activity">
    <reaction evidence="3 4">
        <text>holo-[ACP] + malonyl-CoA = malonyl-[ACP] + CoA</text>
        <dbReference type="Rhea" id="RHEA:41792"/>
        <dbReference type="Rhea" id="RHEA-COMP:9623"/>
        <dbReference type="Rhea" id="RHEA-COMP:9685"/>
        <dbReference type="ChEBI" id="CHEBI:57287"/>
        <dbReference type="ChEBI" id="CHEBI:57384"/>
        <dbReference type="ChEBI" id="CHEBI:64479"/>
        <dbReference type="ChEBI" id="CHEBI:78449"/>
        <dbReference type="EC" id="2.3.1.39"/>
    </reaction>
</comment>
<accession>A0A917RY18</accession>
<dbReference type="PANTHER" id="PTHR42681:SF1">
    <property type="entry name" value="MALONYL-COA-ACYL CARRIER PROTEIN TRANSACYLASE, MITOCHONDRIAL"/>
    <property type="match status" value="1"/>
</dbReference>
<reference evidence="7" key="2">
    <citation type="submission" date="2020-09" db="EMBL/GenBank/DDBJ databases">
        <authorList>
            <person name="Sun Q."/>
            <person name="Ohkuma M."/>
        </authorList>
    </citation>
    <scope>NUCLEOTIDE SEQUENCE</scope>
    <source>
        <strain evidence="7">JCM 15325</strain>
    </source>
</reference>
<gene>
    <name evidence="7" type="primary">fabD</name>
    <name evidence="7" type="ORF">GCM10007968_05410</name>
</gene>
<evidence type="ECO:0000256" key="2">
    <source>
        <dbReference type="ARBA" id="ARBA00023315"/>
    </source>
</evidence>
<evidence type="ECO:0000256" key="4">
    <source>
        <dbReference type="PIRNR" id="PIRNR000446"/>
    </source>
</evidence>
<dbReference type="GO" id="GO:0005829">
    <property type="term" value="C:cytosol"/>
    <property type="evidence" value="ECO:0007669"/>
    <property type="project" value="TreeGrafter"/>
</dbReference>
<reference evidence="7" key="1">
    <citation type="journal article" date="2014" name="Int. J. Syst. Evol. Microbiol.">
        <title>Complete genome sequence of Corynebacterium casei LMG S-19264T (=DSM 44701T), isolated from a smear-ripened cheese.</title>
        <authorList>
            <consortium name="US DOE Joint Genome Institute (JGI-PGF)"/>
            <person name="Walter F."/>
            <person name="Albersmeier A."/>
            <person name="Kalinowski J."/>
            <person name="Ruckert C."/>
        </authorList>
    </citation>
    <scope>NUCLEOTIDE SEQUENCE</scope>
    <source>
        <strain evidence="7">JCM 15325</strain>
    </source>
</reference>
<dbReference type="AlphaFoldDB" id="A0A917RY18"/>
<dbReference type="SUPFAM" id="SSF52151">
    <property type="entry name" value="FabD/lysophospholipase-like"/>
    <property type="match status" value="1"/>
</dbReference>
<dbReference type="EMBL" id="BMOK01000002">
    <property type="protein sequence ID" value="GGL44283.1"/>
    <property type="molecule type" value="Genomic_DNA"/>
</dbReference>
<feature type="domain" description="Malonyl-CoA:ACP transacylase (MAT)" evidence="6">
    <location>
        <begin position="7"/>
        <end position="300"/>
    </location>
</feature>
<evidence type="ECO:0000256" key="5">
    <source>
        <dbReference type="PIRSR" id="PIRSR000446-1"/>
    </source>
</evidence>
<feature type="active site" evidence="5">
    <location>
        <position position="91"/>
    </location>
</feature>
<dbReference type="InterPro" id="IPR014043">
    <property type="entry name" value="Acyl_transferase_dom"/>
</dbReference>
<keyword evidence="2 4" id="KW-0012">Acyltransferase</keyword>
<dbReference type="InterPro" id="IPR001227">
    <property type="entry name" value="Ac_transferase_dom_sf"/>
</dbReference>
<dbReference type="GO" id="GO:0006633">
    <property type="term" value="P:fatty acid biosynthetic process"/>
    <property type="evidence" value="ECO:0007669"/>
    <property type="project" value="TreeGrafter"/>
</dbReference>
<protein>
    <recommendedName>
        <fullName evidence="4">Malonyl CoA-acyl carrier protein transacylase</fullName>
        <ecNumber evidence="4">2.3.1.39</ecNumber>
    </recommendedName>
</protein>
<keyword evidence="1 4" id="KW-0808">Transferase</keyword>
<dbReference type="InterPro" id="IPR016036">
    <property type="entry name" value="Malonyl_transacylase_ACP-bd"/>
</dbReference>
<proteinExistence type="inferred from homology"/>
<evidence type="ECO:0000256" key="3">
    <source>
        <dbReference type="ARBA" id="ARBA00048462"/>
    </source>
</evidence>
<evidence type="ECO:0000313" key="7">
    <source>
        <dbReference type="EMBL" id="GGL44283.1"/>
    </source>
</evidence>
<dbReference type="InterPro" id="IPR004410">
    <property type="entry name" value="Malonyl_CoA-ACP_transAc_FabD"/>
</dbReference>
<dbReference type="EC" id="2.3.1.39" evidence="4"/>
<comment type="similarity">
    <text evidence="4">Belongs to the fabD family.</text>
</comment>
<dbReference type="Gene3D" id="3.40.366.10">
    <property type="entry name" value="Malonyl-Coenzyme A Acyl Carrier Protein, domain 2"/>
    <property type="match status" value="1"/>
</dbReference>
<dbReference type="InterPro" id="IPR024925">
    <property type="entry name" value="Malonyl_CoA-ACP_transAc"/>
</dbReference>
<comment type="caution">
    <text evidence="7">The sequence shown here is derived from an EMBL/GenBank/DDBJ whole genome shotgun (WGS) entry which is preliminary data.</text>
</comment>
<dbReference type="SUPFAM" id="SSF55048">
    <property type="entry name" value="Probable ACP-binding domain of malonyl-CoA ACP transacylase"/>
    <property type="match status" value="1"/>
</dbReference>
<dbReference type="Pfam" id="PF00698">
    <property type="entry name" value="Acyl_transf_1"/>
    <property type="match status" value="1"/>
</dbReference>
<evidence type="ECO:0000256" key="1">
    <source>
        <dbReference type="ARBA" id="ARBA00022679"/>
    </source>
</evidence>
<dbReference type="RefSeq" id="WP_188801543.1">
    <property type="nucleotide sequence ID" value="NZ_BMOK01000002.1"/>
</dbReference>
<dbReference type="InterPro" id="IPR050858">
    <property type="entry name" value="Mal-CoA-ACP_Trans/PKS_FabD"/>
</dbReference>
<evidence type="ECO:0000259" key="6">
    <source>
        <dbReference type="SMART" id="SM00827"/>
    </source>
</evidence>
<dbReference type="Gene3D" id="3.30.70.250">
    <property type="entry name" value="Malonyl-CoA ACP transacylase, ACP-binding"/>
    <property type="match status" value="1"/>
</dbReference>
<dbReference type="NCBIfam" id="TIGR00128">
    <property type="entry name" value="fabD"/>
    <property type="match status" value="1"/>
</dbReference>
<dbReference type="PIRSF" id="PIRSF000446">
    <property type="entry name" value="Mct"/>
    <property type="match status" value="1"/>
</dbReference>
<evidence type="ECO:0000313" key="8">
    <source>
        <dbReference type="Proteomes" id="UP000654670"/>
    </source>
</evidence>
<dbReference type="FunFam" id="3.30.70.250:FF:000001">
    <property type="entry name" value="Malonyl CoA-acyl carrier protein transacylase"/>
    <property type="match status" value="1"/>
</dbReference>
<sequence length="314" mass="33355">MGKLAFVFPGQGSQSVGMGADLIETVPEAIEIFKAADKRLGISLTDLILNGPEEKLKLTENTQPAILTVSAALYTLLSKEGIRADYSAGHSLGEYSALYASGVLGFEDAVYAVRERGLLMEAAVPAGRGTMAAVLGLDENILNQVCEQASAGGESVQLANLNSPGQIVISGTVKGVEEASRLAAEAGARRVVPLSVSGPFHSELMKPAAEKMRKVLDGLPLENAKIPIIANSTAQTETTADEIRVHLIEQLYSPVRWIESVERLKTLGVDTYVEVGPGKVLSGLIKKIHRGATILQVSDLKTLEEAAEKLRGRE</sequence>
<dbReference type="Proteomes" id="UP000654670">
    <property type="component" value="Unassembled WGS sequence"/>
</dbReference>
<dbReference type="GO" id="GO:0004314">
    <property type="term" value="F:[acyl-carrier-protein] S-malonyltransferase activity"/>
    <property type="evidence" value="ECO:0007669"/>
    <property type="project" value="UniProtKB-EC"/>
</dbReference>
<dbReference type="InterPro" id="IPR016035">
    <property type="entry name" value="Acyl_Trfase/lysoPLipase"/>
</dbReference>